<keyword evidence="2" id="KW-0648">Protein biosynthesis</keyword>
<protein>
    <submittedName>
        <fullName evidence="2">Replication initiation factor family protein</fullName>
    </submittedName>
</protein>
<keyword evidence="2" id="KW-0396">Initiation factor</keyword>
<comment type="caution">
    <text evidence="2">The sequence shown here is derived from an EMBL/GenBank/DDBJ whole genome shotgun (WGS) entry which is preliminary data.</text>
</comment>
<proteinExistence type="predicted"/>
<organism evidence="2 3">
    <name type="scientific">Vibrio splendidus 12E03</name>
    <dbReference type="NCBI Taxonomy" id="1191305"/>
    <lineage>
        <taxon>Bacteria</taxon>
        <taxon>Pseudomonadati</taxon>
        <taxon>Pseudomonadota</taxon>
        <taxon>Gammaproteobacteria</taxon>
        <taxon>Vibrionales</taxon>
        <taxon>Vibrionaceae</taxon>
        <taxon>Vibrio</taxon>
    </lineage>
</organism>
<evidence type="ECO:0000313" key="3">
    <source>
        <dbReference type="Proteomes" id="UP000094802"/>
    </source>
</evidence>
<dbReference type="GO" id="GO:0003743">
    <property type="term" value="F:translation initiation factor activity"/>
    <property type="evidence" value="ECO:0007669"/>
    <property type="project" value="UniProtKB-KW"/>
</dbReference>
<name>A0A1E5FXM9_VIBSP</name>
<dbReference type="AlphaFoldDB" id="A0A1E5FXM9"/>
<dbReference type="Proteomes" id="UP000094802">
    <property type="component" value="Unassembled WGS sequence"/>
</dbReference>
<dbReference type="RefSeq" id="WP_019823274.1">
    <property type="nucleotide sequence ID" value="NZ_AJZD02000010.1"/>
</dbReference>
<feature type="domain" description="Replication initiation protein-like C-terminal" evidence="1">
    <location>
        <begin position="240"/>
        <end position="415"/>
    </location>
</feature>
<evidence type="ECO:0000313" key="2">
    <source>
        <dbReference type="EMBL" id="OEF95276.1"/>
    </source>
</evidence>
<gene>
    <name evidence="2" type="ORF">A142_14440</name>
</gene>
<reference evidence="2 3" key="1">
    <citation type="journal article" date="2012" name="Science">
        <title>Ecological populations of bacteria act as socially cohesive units of antibiotic production and resistance.</title>
        <authorList>
            <person name="Cordero O.X."/>
            <person name="Wildschutte H."/>
            <person name="Kirkup B."/>
            <person name="Proehl S."/>
            <person name="Ngo L."/>
            <person name="Hussain F."/>
            <person name="Le Roux F."/>
            <person name="Mincer T."/>
            <person name="Polz M.F."/>
        </authorList>
    </citation>
    <scope>NUCLEOTIDE SEQUENCE [LARGE SCALE GENOMIC DNA]</scope>
    <source>
        <strain evidence="2 3">12E03</strain>
    </source>
</reference>
<sequence length="435" mass="50072">MKNAPKRQFACSDCGQIYTSFFHCVCPTCRSGVVNQVEVDSKEVHARKSYTHEHKPNAYRRKAERLNPEYIDGQKLNVDVESQYLNTSTSVDWLAFTVRLPDFRHCTKSGPFSGIAFPAIPALPPMRARSGDDLESINDYRDRVYTKYFEECVVVFLNKVLGFSVGVLKEGAKFNFYENHFDIESPDGSTHFGKVGYGGSNQRDTIHFSINGHGCKHLFTNRSREFVHYWLSNILNVTLLTRCDLAFDDFDGIHTCENVELAFLDDGFKRSRGISPTFKNDDEWHIDADGNKVFSCEMRRIGSRQSLVHWRIYNKKLEQKIDKDGFVWYRSEVELKKVSVDILLDIDGYFSGLNDYAKSLFSKPVTPRSMVFKAKKRFACDVLQAAYWAKRQYGRTVNALYELYNGDFQKIVTSLMRDDSSLSFTSMHQKLVNSL</sequence>
<dbReference type="InterPro" id="IPR003491">
    <property type="entry name" value="REP-like_C"/>
</dbReference>
<dbReference type="Pfam" id="PF02486">
    <property type="entry name" value="Rep_trans"/>
    <property type="match status" value="1"/>
</dbReference>
<dbReference type="EMBL" id="AJZD02000010">
    <property type="protein sequence ID" value="OEF95276.1"/>
    <property type="molecule type" value="Genomic_DNA"/>
</dbReference>
<accession>A0A1E5FXM9</accession>
<evidence type="ECO:0000259" key="1">
    <source>
        <dbReference type="Pfam" id="PF02486"/>
    </source>
</evidence>